<dbReference type="Proteomes" id="UP000574769">
    <property type="component" value="Unassembled WGS sequence"/>
</dbReference>
<proteinExistence type="inferred from homology"/>
<dbReference type="GO" id="GO:0015562">
    <property type="term" value="F:efflux transmembrane transporter activity"/>
    <property type="evidence" value="ECO:0007669"/>
    <property type="project" value="InterPro"/>
</dbReference>
<accession>A0A7W7EZE4</accession>
<evidence type="ECO:0000256" key="3">
    <source>
        <dbReference type="SAM" id="SignalP"/>
    </source>
</evidence>
<name>A0A7W7EZE4_9SPHN</name>
<dbReference type="Pfam" id="PF02321">
    <property type="entry name" value="OEP"/>
    <property type="match status" value="2"/>
</dbReference>
<dbReference type="PANTHER" id="PTHR30203:SF24">
    <property type="entry name" value="BLR4935 PROTEIN"/>
    <property type="match status" value="1"/>
</dbReference>
<dbReference type="RefSeq" id="WP_116463008.1">
    <property type="nucleotide sequence ID" value="NZ_JACHNY010000008.1"/>
</dbReference>
<protein>
    <submittedName>
        <fullName evidence="4">Cobalt-zinc-cadmium efflux system outer membrane protein</fullName>
    </submittedName>
</protein>
<dbReference type="InterPro" id="IPR010131">
    <property type="entry name" value="MdtP/NodT-like"/>
</dbReference>
<comment type="caution">
    <text evidence="4">The sequence shown here is derived from an EMBL/GenBank/DDBJ whole genome shotgun (WGS) entry which is preliminary data.</text>
</comment>
<evidence type="ECO:0000313" key="4">
    <source>
        <dbReference type="EMBL" id="MBB4619156.1"/>
    </source>
</evidence>
<feature type="signal peptide" evidence="3">
    <location>
        <begin position="1"/>
        <end position="28"/>
    </location>
</feature>
<feature type="coiled-coil region" evidence="2">
    <location>
        <begin position="136"/>
        <end position="208"/>
    </location>
</feature>
<comment type="similarity">
    <text evidence="1">Belongs to the outer membrane factor (OMF) (TC 1.B.17) family.</text>
</comment>
<evidence type="ECO:0000256" key="2">
    <source>
        <dbReference type="SAM" id="Coils"/>
    </source>
</evidence>
<gene>
    <name evidence="4" type="ORF">GGQ96_003309</name>
</gene>
<feature type="chain" id="PRO_5030617810" evidence="3">
    <location>
        <begin position="29"/>
        <end position="419"/>
    </location>
</feature>
<keyword evidence="3" id="KW-0732">Signal</keyword>
<evidence type="ECO:0000313" key="5">
    <source>
        <dbReference type="Proteomes" id="UP000574769"/>
    </source>
</evidence>
<dbReference type="SUPFAM" id="SSF56954">
    <property type="entry name" value="Outer membrane efflux proteins (OEP)"/>
    <property type="match status" value="1"/>
</dbReference>
<keyword evidence="2" id="KW-0175">Coiled coil</keyword>
<dbReference type="PANTHER" id="PTHR30203">
    <property type="entry name" value="OUTER MEMBRANE CATION EFFLUX PROTEIN"/>
    <property type="match status" value="1"/>
</dbReference>
<dbReference type="InterPro" id="IPR003423">
    <property type="entry name" value="OMP_efflux"/>
</dbReference>
<evidence type="ECO:0000256" key="1">
    <source>
        <dbReference type="ARBA" id="ARBA00007613"/>
    </source>
</evidence>
<reference evidence="4 5" key="1">
    <citation type="submission" date="2020-08" db="EMBL/GenBank/DDBJ databases">
        <title>Genomic Encyclopedia of Type Strains, Phase IV (KMG-IV): sequencing the most valuable type-strain genomes for metagenomic binning, comparative biology and taxonomic classification.</title>
        <authorList>
            <person name="Goeker M."/>
        </authorList>
    </citation>
    <scope>NUCLEOTIDE SEQUENCE [LARGE SCALE GENOMIC DNA]</scope>
    <source>
        <strain evidence="4 5">DSM 15867</strain>
    </source>
</reference>
<keyword evidence="5" id="KW-1185">Reference proteome</keyword>
<dbReference type="AlphaFoldDB" id="A0A7W7EZE4"/>
<dbReference type="EMBL" id="JACHNY010000008">
    <property type="protein sequence ID" value="MBB4619156.1"/>
    <property type="molecule type" value="Genomic_DNA"/>
</dbReference>
<sequence length="419" mass="44103">MNGPSRRQRRLALAGMLVMLCPIGTAGAQTAPPFAQLLRQAQTAPRVTALDADVARAQGLAEQARARPNPFINVYAENFAGDLQNNARNQQQTTFQIDQPIELGGKRSARIAAGEAGIAAAQARNRDGRLLFATELARAYASAEVAERRIALAEDEVEEATADLKVARALVGAGKEARLRQLQAETELATLEADLEVARAQKTAALARLSGLAGSPTTFTGVGESLLDRMNARPSSGPVDPMQATTVKVAEAEREAAARAVTVQQRLAVPNITAQLGVRQLRVASGPAVVAGVSVPLPFFDRNRGNIDAARADLQGAEARAAAARLEAETGARAAFVLVQAADTRAVAAQRTMRTAEEAYRLARIAYEAGKAPLIELLAARHNLGAARGVILDADIARLDARANLARLSGLSITGEAVQ</sequence>
<organism evidence="4 5">
    <name type="scientific">Sphingomonas abaci</name>
    <dbReference type="NCBI Taxonomy" id="237611"/>
    <lineage>
        <taxon>Bacteria</taxon>
        <taxon>Pseudomonadati</taxon>
        <taxon>Pseudomonadota</taxon>
        <taxon>Alphaproteobacteria</taxon>
        <taxon>Sphingomonadales</taxon>
        <taxon>Sphingomonadaceae</taxon>
        <taxon>Sphingomonas</taxon>
    </lineage>
</organism>
<dbReference type="Gene3D" id="1.20.1600.10">
    <property type="entry name" value="Outer membrane efflux proteins (OEP)"/>
    <property type="match status" value="1"/>
</dbReference>